<keyword evidence="2" id="KW-1185">Reference proteome</keyword>
<evidence type="ECO:0000313" key="2">
    <source>
        <dbReference type="Proteomes" id="UP001497680"/>
    </source>
</evidence>
<reference evidence="1 2" key="1">
    <citation type="journal article" date="2022" name="New Phytol.">
        <title>Ecological generalism drives hyperdiversity of secondary metabolite gene clusters in xylarialean endophytes.</title>
        <authorList>
            <person name="Franco M.E.E."/>
            <person name="Wisecaver J.H."/>
            <person name="Arnold A.E."/>
            <person name="Ju Y.M."/>
            <person name="Slot J.C."/>
            <person name="Ahrendt S."/>
            <person name="Moore L.P."/>
            <person name="Eastman K.E."/>
            <person name="Scott K."/>
            <person name="Konkel Z."/>
            <person name="Mondo S.J."/>
            <person name="Kuo A."/>
            <person name="Hayes R.D."/>
            <person name="Haridas S."/>
            <person name="Andreopoulos B."/>
            <person name="Riley R."/>
            <person name="LaButti K."/>
            <person name="Pangilinan J."/>
            <person name="Lipzen A."/>
            <person name="Amirebrahimi M."/>
            <person name="Yan J."/>
            <person name="Adam C."/>
            <person name="Keymanesh K."/>
            <person name="Ng V."/>
            <person name="Louie K."/>
            <person name="Northen T."/>
            <person name="Drula E."/>
            <person name="Henrissat B."/>
            <person name="Hsieh H.M."/>
            <person name="Youens-Clark K."/>
            <person name="Lutzoni F."/>
            <person name="Miadlikowska J."/>
            <person name="Eastwood D.C."/>
            <person name="Hamelin R.C."/>
            <person name="Grigoriev I.V."/>
            <person name="U'Ren J.M."/>
        </authorList>
    </citation>
    <scope>NUCLEOTIDE SEQUENCE [LARGE SCALE GENOMIC DNA]</scope>
    <source>
        <strain evidence="1 2">ER1909</strain>
    </source>
</reference>
<organism evidence="1 2">
    <name type="scientific">Hypoxylon rubiginosum</name>
    <dbReference type="NCBI Taxonomy" id="110542"/>
    <lineage>
        <taxon>Eukaryota</taxon>
        <taxon>Fungi</taxon>
        <taxon>Dikarya</taxon>
        <taxon>Ascomycota</taxon>
        <taxon>Pezizomycotina</taxon>
        <taxon>Sordariomycetes</taxon>
        <taxon>Xylariomycetidae</taxon>
        <taxon>Xylariales</taxon>
        <taxon>Hypoxylaceae</taxon>
        <taxon>Hypoxylon</taxon>
    </lineage>
</organism>
<dbReference type="EMBL" id="MU394314">
    <property type="protein sequence ID" value="KAI6086544.1"/>
    <property type="molecule type" value="Genomic_DNA"/>
</dbReference>
<evidence type="ECO:0000313" key="1">
    <source>
        <dbReference type="EMBL" id="KAI6086544.1"/>
    </source>
</evidence>
<dbReference type="Proteomes" id="UP001497680">
    <property type="component" value="Unassembled WGS sequence"/>
</dbReference>
<accession>A0ACC0D1B5</accession>
<name>A0ACC0D1B5_9PEZI</name>
<gene>
    <name evidence="1" type="ORF">F4821DRAFT_125633</name>
</gene>
<sequence>MSVKRYQSEFADPAPLGQPLHFEFSGKTAMNRFHKAPITERLATWHPTDYSRRGIPTEALINVYRRWGEGGYGMIATGNVMVDPDQLEASGNLIIPPDAPFSGERFEAYSKLADAAKKHGSLVVAQISHPGRQVFAHCKNQPISASDVQLKLNFLGHDFKAPRAMEEKDFQDVIEGFVHAAEYCHAAGFDGVELHGAHGYLLAQFLAFTTNKRTDKYGGSLYNRARLIFEIADAIRERIPDKSFIVGIKINSVEFQEGGFTTDDCRLLCLELEKHGFDFVELSGGTYEALAFTHKRESSKKREAFFLDFADMIVPELTKTKAIVTGGLRTVGAMVKALNIVQGIGLGRPACHEFDLPKLILEGKVQGAIDSLLDEQNYVITDVAAGAQVRLVAQGKAPIDLTDSEIFAAFMKSMEIWVKENTDDKDGRLYGWADIVGVELQPYEALAPLDAPAPLEASAPLEAPAPLVAA</sequence>
<comment type="caution">
    <text evidence="1">The sequence shown here is derived from an EMBL/GenBank/DDBJ whole genome shotgun (WGS) entry which is preliminary data.</text>
</comment>
<protein>
    <submittedName>
        <fullName evidence="1">Uncharacterized protein</fullName>
    </submittedName>
</protein>
<proteinExistence type="predicted"/>